<evidence type="ECO:0000313" key="1">
    <source>
        <dbReference type="EMBL" id="GFS54575.1"/>
    </source>
</evidence>
<sequence length="78" mass="8877">MLINSDVFCLRSQIFVQSREHVKSFAALIRAFMVKGVASDSSKLSDFKSNMDSQSVKLGFSYKSRSSFRYIKTQDARV</sequence>
<keyword evidence="2" id="KW-1185">Reference proteome</keyword>
<evidence type="ECO:0000313" key="2">
    <source>
        <dbReference type="Proteomes" id="UP000886998"/>
    </source>
</evidence>
<comment type="caution">
    <text evidence="1">The sequence shown here is derived from an EMBL/GenBank/DDBJ whole genome shotgun (WGS) entry which is preliminary data.</text>
</comment>
<dbReference type="EMBL" id="BMAV01026936">
    <property type="protein sequence ID" value="GFS54575.1"/>
    <property type="molecule type" value="Genomic_DNA"/>
</dbReference>
<organism evidence="1 2">
    <name type="scientific">Trichonephila inaurata madagascariensis</name>
    <dbReference type="NCBI Taxonomy" id="2747483"/>
    <lineage>
        <taxon>Eukaryota</taxon>
        <taxon>Metazoa</taxon>
        <taxon>Ecdysozoa</taxon>
        <taxon>Arthropoda</taxon>
        <taxon>Chelicerata</taxon>
        <taxon>Arachnida</taxon>
        <taxon>Araneae</taxon>
        <taxon>Araneomorphae</taxon>
        <taxon>Entelegynae</taxon>
        <taxon>Araneoidea</taxon>
        <taxon>Nephilidae</taxon>
        <taxon>Trichonephila</taxon>
        <taxon>Trichonephila inaurata</taxon>
    </lineage>
</organism>
<dbReference type="Proteomes" id="UP000886998">
    <property type="component" value="Unassembled WGS sequence"/>
</dbReference>
<protein>
    <submittedName>
        <fullName evidence="1">Uncharacterized protein</fullName>
    </submittedName>
</protein>
<reference evidence="1" key="1">
    <citation type="submission" date="2020-08" db="EMBL/GenBank/DDBJ databases">
        <title>Multicomponent nature underlies the extraordinary mechanical properties of spider dragline silk.</title>
        <authorList>
            <person name="Kono N."/>
            <person name="Nakamura H."/>
            <person name="Mori M."/>
            <person name="Yoshida Y."/>
            <person name="Ohtoshi R."/>
            <person name="Malay A.D."/>
            <person name="Moran D.A.P."/>
            <person name="Tomita M."/>
            <person name="Numata K."/>
            <person name="Arakawa K."/>
        </authorList>
    </citation>
    <scope>NUCLEOTIDE SEQUENCE</scope>
</reference>
<proteinExistence type="predicted"/>
<gene>
    <name evidence="1" type="ORF">TNIN_131171</name>
</gene>
<accession>A0A8X6MGM2</accession>
<name>A0A8X6MGM2_9ARAC</name>
<dbReference type="AlphaFoldDB" id="A0A8X6MGM2"/>